<feature type="domain" description="N-acetyltransferase" evidence="3">
    <location>
        <begin position="2"/>
        <end position="156"/>
    </location>
</feature>
<evidence type="ECO:0000259" key="3">
    <source>
        <dbReference type="PROSITE" id="PS51186"/>
    </source>
</evidence>
<dbReference type="Proteomes" id="UP001140076">
    <property type="component" value="Unassembled WGS sequence"/>
</dbReference>
<dbReference type="InterPro" id="IPR016181">
    <property type="entry name" value="Acyl_CoA_acyltransferase"/>
</dbReference>
<evidence type="ECO:0000313" key="5">
    <source>
        <dbReference type="Proteomes" id="UP001140076"/>
    </source>
</evidence>
<dbReference type="InterPro" id="IPR000182">
    <property type="entry name" value="GNAT_dom"/>
</dbReference>
<dbReference type="AlphaFoldDB" id="A0A9X3NMX6"/>
<dbReference type="GO" id="GO:0016747">
    <property type="term" value="F:acyltransferase activity, transferring groups other than amino-acyl groups"/>
    <property type="evidence" value="ECO:0007669"/>
    <property type="project" value="InterPro"/>
</dbReference>
<comment type="caution">
    <text evidence="4">The sequence shown here is derived from an EMBL/GenBank/DDBJ whole genome shotgun (WGS) entry which is preliminary data.</text>
</comment>
<proteinExistence type="predicted"/>
<keyword evidence="2" id="KW-0012">Acyltransferase</keyword>
<keyword evidence="1" id="KW-0808">Transferase</keyword>
<name>A0A9X3NMX6_9ACTN</name>
<reference evidence="4" key="1">
    <citation type="submission" date="2021-10" db="EMBL/GenBank/DDBJ databases">
        <title>Streptomonospora sp. nov., isolated from mangrove soil.</title>
        <authorList>
            <person name="Chen X."/>
            <person name="Ge X."/>
            <person name="Liu W."/>
        </authorList>
    </citation>
    <scope>NUCLEOTIDE SEQUENCE</scope>
    <source>
        <strain evidence="4">S1-112</strain>
    </source>
</reference>
<evidence type="ECO:0000256" key="2">
    <source>
        <dbReference type="ARBA" id="ARBA00023315"/>
    </source>
</evidence>
<dbReference type="PROSITE" id="PS51186">
    <property type="entry name" value="GNAT"/>
    <property type="match status" value="1"/>
</dbReference>
<sequence>MVDVRSAVAADIPELVRLRALFAERPDSGWGPPPEGDAWRERCAESIAEQLFRDTMRIAVVDADAGRLAACGMGVVDQRLPMPHNPDGRVGMVFGLVTDPAHRRRGHARAIMAELLAWFDGLGVERVNLTATPEGDGIYRDLGFVDNPDPLLTRSR</sequence>
<dbReference type="InterPro" id="IPR050832">
    <property type="entry name" value="Bact_Acetyltransf"/>
</dbReference>
<dbReference type="Gene3D" id="3.40.630.30">
    <property type="match status" value="1"/>
</dbReference>
<accession>A0A9X3NMX6</accession>
<dbReference type="EMBL" id="JAJAQC010000027">
    <property type="protein sequence ID" value="MDA0565915.1"/>
    <property type="molecule type" value="Genomic_DNA"/>
</dbReference>
<organism evidence="4 5">
    <name type="scientific">Streptomonospora mangrovi</name>
    <dbReference type="NCBI Taxonomy" id="2883123"/>
    <lineage>
        <taxon>Bacteria</taxon>
        <taxon>Bacillati</taxon>
        <taxon>Actinomycetota</taxon>
        <taxon>Actinomycetes</taxon>
        <taxon>Streptosporangiales</taxon>
        <taxon>Nocardiopsidaceae</taxon>
        <taxon>Streptomonospora</taxon>
    </lineage>
</organism>
<dbReference type="SUPFAM" id="SSF55729">
    <property type="entry name" value="Acyl-CoA N-acyltransferases (Nat)"/>
    <property type="match status" value="1"/>
</dbReference>
<dbReference type="Pfam" id="PF00583">
    <property type="entry name" value="Acetyltransf_1"/>
    <property type="match status" value="1"/>
</dbReference>
<evidence type="ECO:0000313" key="4">
    <source>
        <dbReference type="EMBL" id="MDA0565915.1"/>
    </source>
</evidence>
<protein>
    <submittedName>
        <fullName evidence="4">GNAT family N-acetyltransferase</fullName>
    </submittedName>
</protein>
<gene>
    <name evidence="4" type="ORF">LG943_16575</name>
</gene>
<dbReference type="RefSeq" id="WP_270073175.1">
    <property type="nucleotide sequence ID" value="NZ_JAJAQC010000027.1"/>
</dbReference>
<dbReference type="PANTHER" id="PTHR43877">
    <property type="entry name" value="AMINOALKYLPHOSPHONATE N-ACETYLTRANSFERASE-RELATED-RELATED"/>
    <property type="match status" value="1"/>
</dbReference>
<keyword evidence="5" id="KW-1185">Reference proteome</keyword>
<evidence type="ECO:0000256" key="1">
    <source>
        <dbReference type="ARBA" id="ARBA00022679"/>
    </source>
</evidence>
<dbReference type="CDD" id="cd04301">
    <property type="entry name" value="NAT_SF"/>
    <property type="match status" value="1"/>
</dbReference>